<comment type="caution">
    <text evidence="2">The sequence shown here is derived from an EMBL/GenBank/DDBJ whole genome shotgun (WGS) entry which is preliminary data.</text>
</comment>
<name>A0AAD8UWJ3_GLOAC</name>
<dbReference type="EMBL" id="JAHMHS010000023">
    <property type="protein sequence ID" value="KAK1727615.1"/>
    <property type="molecule type" value="Genomic_DNA"/>
</dbReference>
<feature type="region of interest" description="Disordered" evidence="1">
    <location>
        <begin position="134"/>
        <end position="225"/>
    </location>
</feature>
<sequence>MRSQQSKQGQPPADPAFLLLPPSLRTYHPAIQPSVHPSIHPPASPPLRFVNPIVKIKNPKSDDQTWHVRSINGPPLTAASLLRTKVTRAMPCKRTSKSEEDKTATRQPSPILLPPSHHITHPITGIKGRAHLTTLRPNAPSTNTSTSTSQLRKARRLREQQRPSRPDYGSYFLGEETRPGRAPAWHQHQHQRQHQDREHCSSSSPVQSGGRGLGMEGEHNKPSTFSSVADPILNLAKLRVLPPVVETTKRPRHVHVPFGHAPRTDPLTLTPYVLSLAFP</sequence>
<dbReference type="GeneID" id="85385536"/>
<evidence type="ECO:0000313" key="3">
    <source>
        <dbReference type="Proteomes" id="UP001244207"/>
    </source>
</evidence>
<evidence type="ECO:0000256" key="1">
    <source>
        <dbReference type="SAM" id="MobiDB-lite"/>
    </source>
</evidence>
<reference evidence="2" key="1">
    <citation type="submission" date="2021-12" db="EMBL/GenBank/DDBJ databases">
        <title>Comparative genomics, transcriptomics and evolutionary studies reveal genomic signatures of adaptation to plant cell wall in hemibiotrophic fungi.</title>
        <authorList>
            <consortium name="DOE Joint Genome Institute"/>
            <person name="Baroncelli R."/>
            <person name="Diaz J.F."/>
            <person name="Benocci T."/>
            <person name="Peng M."/>
            <person name="Battaglia E."/>
            <person name="Haridas S."/>
            <person name="Andreopoulos W."/>
            <person name="Labutti K."/>
            <person name="Pangilinan J."/>
            <person name="Floch G.L."/>
            <person name="Makela M.R."/>
            <person name="Henrissat B."/>
            <person name="Grigoriev I.V."/>
            <person name="Crouch J.A."/>
            <person name="De Vries R.P."/>
            <person name="Sukno S.A."/>
            <person name="Thon M.R."/>
        </authorList>
    </citation>
    <scope>NUCLEOTIDE SEQUENCE</scope>
    <source>
        <strain evidence="2">CBS 112980</strain>
    </source>
</reference>
<feature type="region of interest" description="Disordered" evidence="1">
    <location>
        <begin position="86"/>
        <end position="117"/>
    </location>
</feature>
<dbReference type="RefSeq" id="XP_060367670.1">
    <property type="nucleotide sequence ID" value="XM_060501637.1"/>
</dbReference>
<organism evidence="2 3">
    <name type="scientific">Glomerella acutata</name>
    <name type="common">Colletotrichum acutatum</name>
    <dbReference type="NCBI Taxonomy" id="27357"/>
    <lineage>
        <taxon>Eukaryota</taxon>
        <taxon>Fungi</taxon>
        <taxon>Dikarya</taxon>
        <taxon>Ascomycota</taxon>
        <taxon>Pezizomycotina</taxon>
        <taxon>Sordariomycetes</taxon>
        <taxon>Hypocreomycetidae</taxon>
        <taxon>Glomerellales</taxon>
        <taxon>Glomerellaceae</taxon>
        <taxon>Colletotrichum</taxon>
        <taxon>Colletotrichum acutatum species complex</taxon>
    </lineage>
</organism>
<dbReference type="AlphaFoldDB" id="A0AAD8UWJ3"/>
<accession>A0AAD8UWJ3</accession>
<protein>
    <submittedName>
        <fullName evidence="2">Uncharacterized protein</fullName>
    </submittedName>
</protein>
<dbReference type="Proteomes" id="UP001244207">
    <property type="component" value="Unassembled WGS sequence"/>
</dbReference>
<proteinExistence type="predicted"/>
<gene>
    <name evidence="2" type="ORF">BDZ83DRAFT_197502</name>
</gene>
<keyword evidence="3" id="KW-1185">Reference proteome</keyword>
<evidence type="ECO:0000313" key="2">
    <source>
        <dbReference type="EMBL" id="KAK1727615.1"/>
    </source>
</evidence>